<dbReference type="GO" id="GO:0016757">
    <property type="term" value="F:glycosyltransferase activity"/>
    <property type="evidence" value="ECO:0007669"/>
    <property type="project" value="UniProtKB-UniRule"/>
</dbReference>
<keyword evidence="7" id="KW-0472">Membrane</keyword>
<name>A0A914Y4A0_9BILA</name>
<keyword evidence="9" id="KW-0732">Signal</keyword>
<evidence type="ECO:0000256" key="8">
    <source>
        <dbReference type="RuleBase" id="RU366017"/>
    </source>
</evidence>
<dbReference type="AlphaFoldDB" id="A0A914Y4A0"/>
<evidence type="ECO:0000256" key="7">
    <source>
        <dbReference type="ARBA" id="ARBA00023136"/>
    </source>
</evidence>
<dbReference type="Proteomes" id="UP000887577">
    <property type="component" value="Unplaced"/>
</dbReference>
<keyword evidence="3 8" id="KW-0328">Glycosyltransferase</keyword>
<evidence type="ECO:0000256" key="2">
    <source>
        <dbReference type="ARBA" id="ARBA00007647"/>
    </source>
</evidence>
<evidence type="ECO:0000313" key="11">
    <source>
        <dbReference type="WBParaSite" id="PSU_v2.g14266.t1"/>
    </source>
</evidence>
<dbReference type="Pfam" id="PF01697">
    <property type="entry name" value="Glyco_transf_92"/>
    <property type="match status" value="1"/>
</dbReference>
<reference evidence="11" key="1">
    <citation type="submission" date="2022-11" db="UniProtKB">
        <authorList>
            <consortium name="WormBaseParasite"/>
        </authorList>
    </citation>
    <scope>IDENTIFICATION</scope>
</reference>
<keyword evidence="10" id="KW-1185">Reference proteome</keyword>
<keyword evidence="4 8" id="KW-0808">Transferase</keyword>
<dbReference type="InterPro" id="IPR052012">
    <property type="entry name" value="GTase_92"/>
</dbReference>
<keyword evidence="5" id="KW-0812">Transmembrane</keyword>
<evidence type="ECO:0000256" key="3">
    <source>
        <dbReference type="ARBA" id="ARBA00022676"/>
    </source>
</evidence>
<evidence type="ECO:0000256" key="4">
    <source>
        <dbReference type="ARBA" id="ARBA00022679"/>
    </source>
</evidence>
<comment type="subcellular location">
    <subcellularLocation>
        <location evidence="1">Membrane</location>
        <topology evidence="1">Single-pass membrane protein</topology>
    </subcellularLocation>
</comment>
<evidence type="ECO:0000313" key="10">
    <source>
        <dbReference type="Proteomes" id="UP000887577"/>
    </source>
</evidence>
<keyword evidence="6" id="KW-1133">Transmembrane helix</keyword>
<comment type="similarity">
    <text evidence="2 8">Belongs to the glycosyltransferase 92 family.</text>
</comment>
<protein>
    <recommendedName>
        <fullName evidence="8">Glycosyltransferase family 92 protein</fullName>
        <ecNumber evidence="8">2.4.1.-</ecNumber>
    </recommendedName>
</protein>
<evidence type="ECO:0000256" key="9">
    <source>
        <dbReference type="SAM" id="SignalP"/>
    </source>
</evidence>
<dbReference type="InterPro" id="IPR008166">
    <property type="entry name" value="Glyco_transf_92"/>
</dbReference>
<accession>A0A914Y4A0</accession>
<evidence type="ECO:0000256" key="5">
    <source>
        <dbReference type="ARBA" id="ARBA00022692"/>
    </source>
</evidence>
<dbReference type="PANTHER" id="PTHR21645">
    <property type="entry name" value="GLYCOSYLTRANSFERASE FAMILY 92 PROTEIN"/>
    <property type="match status" value="1"/>
</dbReference>
<dbReference type="WBParaSite" id="PSU_v2.g14266.t1">
    <property type="protein sequence ID" value="PSU_v2.g14266.t1"/>
    <property type="gene ID" value="PSU_v2.g14266"/>
</dbReference>
<sequence>MSRMIAFDDWALLLVALETFRFYGGDLMVAYVECALKEVVDLMKLYESEGILKIQHAYKSSDTPNIPYDSDGQTEYANQMTNSHLCLYEFKESAEFIAFTDWDDILIGPRTNFGLNFGKFVDGFRQLSLSHPFAAAFSIPRFSSFIKKAFRPKINSFSIKKTFNQLEYSKKSLDPKMVVRPSMVAGVWIHRLKVAETWRFHQLTVNSTTAVLLHLKNLILDIGIKDSHPTHPLFRNNGSYFVKPNLLQKNMEKMFRKYNFTFDPSKYSHSKLFHQLIYNCYVKMAKSAEDDTIVYCPSHKACVYPKQNISVIKVKSTHKSSKKMANYIWHERDKVIFDENAKGCL</sequence>
<dbReference type="GO" id="GO:0016020">
    <property type="term" value="C:membrane"/>
    <property type="evidence" value="ECO:0007669"/>
    <property type="project" value="UniProtKB-SubCell"/>
</dbReference>
<dbReference type="EC" id="2.4.1.-" evidence="8"/>
<dbReference type="PANTHER" id="PTHR21645:SF22">
    <property type="entry name" value="GLYCOSYLTRANSFERASE FAMILY 92 PROTEIN"/>
    <property type="match status" value="1"/>
</dbReference>
<feature type="chain" id="PRO_5036790379" description="Glycosyltransferase family 92 protein" evidence="9">
    <location>
        <begin position="17"/>
        <end position="345"/>
    </location>
</feature>
<evidence type="ECO:0000256" key="6">
    <source>
        <dbReference type="ARBA" id="ARBA00022989"/>
    </source>
</evidence>
<organism evidence="10 11">
    <name type="scientific">Panagrolaimus superbus</name>
    <dbReference type="NCBI Taxonomy" id="310955"/>
    <lineage>
        <taxon>Eukaryota</taxon>
        <taxon>Metazoa</taxon>
        <taxon>Ecdysozoa</taxon>
        <taxon>Nematoda</taxon>
        <taxon>Chromadorea</taxon>
        <taxon>Rhabditida</taxon>
        <taxon>Tylenchina</taxon>
        <taxon>Panagrolaimomorpha</taxon>
        <taxon>Panagrolaimoidea</taxon>
        <taxon>Panagrolaimidae</taxon>
        <taxon>Panagrolaimus</taxon>
    </lineage>
</organism>
<feature type="signal peptide" evidence="9">
    <location>
        <begin position="1"/>
        <end position="16"/>
    </location>
</feature>
<proteinExistence type="inferred from homology"/>
<evidence type="ECO:0000256" key="1">
    <source>
        <dbReference type="ARBA" id="ARBA00004167"/>
    </source>
</evidence>